<dbReference type="InterPro" id="IPR032805">
    <property type="entry name" value="Wax_synthase_dom"/>
</dbReference>
<evidence type="ECO:0000256" key="4">
    <source>
        <dbReference type="ARBA" id="ARBA00022679"/>
    </source>
</evidence>
<keyword evidence="10" id="KW-1185">Reference proteome</keyword>
<comment type="pathway">
    <text evidence="2">Secondary metabolite biosynthesis.</text>
</comment>
<dbReference type="InterPro" id="IPR044851">
    <property type="entry name" value="Wax_synthase"/>
</dbReference>
<feature type="domain" description="Wax synthase" evidence="8">
    <location>
        <begin position="11"/>
        <end position="48"/>
    </location>
</feature>
<dbReference type="GO" id="GO:0006629">
    <property type="term" value="P:lipid metabolic process"/>
    <property type="evidence" value="ECO:0007669"/>
    <property type="project" value="InterPro"/>
</dbReference>
<accession>A0A9W9A3X2</accession>
<evidence type="ECO:0000256" key="7">
    <source>
        <dbReference type="ARBA" id="ARBA00023136"/>
    </source>
</evidence>
<evidence type="ECO:0000313" key="10">
    <source>
        <dbReference type="Proteomes" id="UP001150266"/>
    </source>
</evidence>
<keyword evidence="5" id="KW-0812">Transmembrane</keyword>
<dbReference type="PANTHER" id="PTHR31595">
    <property type="entry name" value="LONG-CHAIN-ALCOHOL O-FATTY-ACYLTRANSFERASE 3-RELATED"/>
    <property type="match status" value="1"/>
</dbReference>
<comment type="subcellular location">
    <subcellularLocation>
        <location evidence="1">Membrane</location>
        <topology evidence="1">Multi-pass membrane protein</topology>
    </subcellularLocation>
</comment>
<comment type="similarity">
    <text evidence="3">Belongs to the wax synthase family.</text>
</comment>
<protein>
    <recommendedName>
        <fullName evidence="8">Wax synthase domain-containing protein</fullName>
    </recommendedName>
</protein>
<dbReference type="AlphaFoldDB" id="A0A9W9A3X2"/>
<evidence type="ECO:0000256" key="1">
    <source>
        <dbReference type="ARBA" id="ARBA00004141"/>
    </source>
</evidence>
<dbReference type="EMBL" id="JAOTPV010000018">
    <property type="protein sequence ID" value="KAJ4473030.1"/>
    <property type="molecule type" value="Genomic_DNA"/>
</dbReference>
<keyword evidence="7" id="KW-0472">Membrane</keyword>
<dbReference type="Pfam" id="PF13813">
    <property type="entry name" value="MBOAT_2"/>
    <property type="match status" value="1"/>
</dbReference>
<comment type="caution">
    <text evidence="9">The sequence shown here is derived from an EMBL/GenBank/DDBJ whole genome shotgun (WGS) entry which is preliminary data.</text>
</comment>
<evidence type="ECO:0000256" key="6">
    <source>
        <dbReference type="ARBA" id="ARBA00022989"/>
    </source>
</evidence>
<keyword evidence="6" id="KW-1133">Transmembrane helix</keyword>
<dbReference type="GO" id="GO:0016020">
    <property type="term" value="C:membrane"/>
    <property type="evidence" value="ECO:0007669"/>
    <property type="project" value="UniProtKB-SubCell"/>
</dbReference>
<reference evidence="9" key="1">
    <citation type="submission" date="2022-08" db="EMBL/GenBank/DDBJ databases">
        <title>A Global Phylogenomic Analysis of the Shiitake Genus Lentinula.</title>
        <authorList>
            <consortium name="DOE Joint Genome Institute"/>
            <person name="Sierra-Patev S."/>
            <person name="Min B."/>
            <person name="Naranjo-Ortiz M."/>
            <person name="Looney B."/>
            <person name="Konkel Z."/>
            <person name="Slot J.C."/>
            <person name="Sakamoto Y."/>
            <person name="Steenwyk J.L."/>
            <person name="Rokas A."/>
            <person name="Carro J."/>
            <person name="Camarero S."/>
            <person name="Ferreira P."/>
            <person name="Molpeceres G."/>
            <person name="Ruiz-Duenas F.J."/>
            <person name="Serrano A."/>
            <person name="Henrissat B."/>
            <person name="Drula E."/>
            <person name="Hughes K.W."/>
            <person name="Mata J.L."/>
            <person name="Ishikawa N.K."/>
            <person name="Vargas-Isla R."/>
            <person name="Ushijima S."/>
            <person name="Smith C.A."/>
            <person name="Ahrendt S."/>
            <person name="Andreopoulos W."/>
            <person name="He G."/>
            <person name="Labutti K."/>
            <person name="Lipzen A."/>
            <person name="Ng V."/>
            <person name="Riley R."/>
            <person name="Sandor L."/>
            <person name="Barry K."/>
            <person name="Martinez A.T."/>
            <person name="Xiao Y."/>
            <person name="Gibbons J.G."/>
            <person name="Terashima K."/>
            <person name="Grigoriev I.V."/>
            <person name="Hibbett D.S."/>
        </authorList>
    </citation>
    <scope>NUCLEOTIDE SEQUENCE</scope>
    <source>
        <strain evidence="9">JLM2183</strain>
    </source>
</reference>
<name>A0A9W9A3X2_9AGAR</name>
<evidence type="ECO:0000313" key="9">
    <source>
        <dbReference type="EMBL" id="KAJ4473030.1"/>
    </source>
</evidence>
<evidence type="ECO:0000259" key="8">
    <source>
        <dbReference type="Pfam" id="PF13813"/>
    </source>
</evidence>
<dbReference type="OrthoDB" id="1077582at2759"/>
<dbReference type="Proteomes" id="UP001150266">
    <property type="component" value="Unassembled WGS sequence"/>
</dbReference>
<dbReference type="PANTHER" id="PTHR31595:SF57">
    <property type="entry name" value="OS04G0481900 PROTEIN"/>
    <property type="match status" value="1"/>
</dbReference>
<proteinExistence type="inferred from homology"/>
<evidence type="ECO:0000256" key="3">
    <source>
        <dbReference type="ARBA" id="ARBA00007282"/>
    </source>
</evidence>
<gene>
    <name evidence="9" type="ORF">J3R30DRAFT_3708120</name>
</gene>
<sequence length="140" mass="15743">MFGVPSRSIPAALIQLYTAFFISGSMHSLGDYMIGREYIGVSFWFFFLQPFAITFEELVKLAVQRLELYDHCEEGTGTLHARVLLTVNATSAVGVTVRRMIGYAWVVWWLTATAPLLIDPAMQAGLDREPMFPRSSYGLQ</sequence>
<organism evidence="9 10">
    <name type="scientific">Lentinula aciculospora</name>
    <dbReference type="NCBI Taxonomy" id="153920"/>
    <lineage>
        <taxon>Eukaryota</taxon>
        <taxon>Fungi</taxon>
        <taxon>Dikarya</taxon>
        <taxon>Basidiomycota</taxon>
        <taxon>Agaricomycotina</taxon>
        <taxon>Agaricomycetes</taxon>
        <taxon>Agaricomycetidae</taxon>
        <taxon>Agaricales</taxon>
        <taxon>Marasmiineae</taxon>
        <taxon>Omphalotaceae</taxon>
        <taxon>Lentinula</taxon>
    </lineage>
</organism>
<dbReference type="GO" id="GO:0008374">
    <property type="term" value="F:O-acyltransferase activity"/>
    <property type="evidence" value="ECO:0007669"/>
    <property type="project" value="InterPro"/>
</dbReference>
<evidence type="ECO:0000256" key="2">
    <source>
        <dbReference type="ARBA" id="ARBA00005179"/>
    </source>
</evidence>
<evidence type="ECO:0000256" key="5">
    <source>
        <dbReference type="ARBA" id="ARBA00022692"/>
    </source>
</evidence>
<keyword evidence="4" id="KW-0808">Transferase</keyword>